<organism evidence="2 3">
    <name type="scientific">Aphanomyces euteiches</name>
    <dbReference type="NCBI Taxonomy" id="100861"/>
    <lineage>
        <taxon>Eukaryota</taxon>
        <taxon>Sar</taxon>
        <taxon>Stramenopiles</taxon>
        <taxon>Oomycota</taxon>
        <taxon>Saprolegniomycetes</taxon>
        <taxon>Saprolegniales</taxon>
        <taxon>Verrucalvaceae</taxon>
        <taxon>Aphanomyces</taxon>
    </lineage>
</organism>
<feature type="signal peptide" evidence="1">
    <location>
        <begin position="1"/>
        <end position="26"/>
    </location>
</feature>
<name>A0A6G0WB24_9STRA</name>
<accession>A0A6G0WB24</accession>
<reference evidence="2 3" key="1">
    <citation type="submission" date="2019-07" db="EMBL/GenBank/DDBJ databases">
        <title>Genomics analysis of Aphanomyces spp. identifies a new class of oomycete effector associated with host adaptation.</title>
        <authorList>
            <person name="Gaulin E."/>
        </authorList>
    </citation>
    <scope>NUCLEOTIDE SEQUENCE [LARGE SCALE GENOMIC DNA]</scope>
    <source>
        <strain evidence="2 3">ATCC 201684</strain>
    </source>
</reference>
<dbReference type="EMBL" id="VJMJ01000307">
    <property type="protein sequence ID" value="KAF0723428.1"/>
    <property type="molecule type" value="Genomic_DNA"/>
</dbReference>
<dbReference type="AlphaFoldDB" id="A0A6G0WB24"/>
<comment type="caution">
    <text evidence="2">The sequence shown here is derived from an EMBL/GenBank/DDBJ whole genome shotgun (WGS) entry which is preliminary data.</text>
</comment>
<gene>
    <name evidence="2" type="ORF">Ae201684_017658</name>
</gene>
<protein>
    <submittedName>
        <fullName evidence="2">Uncharacterized protein</fullName>
    </submittedName>
</protein>
<evidence type="ECO:0000313" key="2">
    <source>
        <dbReference type="EMBL" id="KAF0723428.1"/>
    </source>
</evidence>
<evidence type="ECO:0000313" key="3">
    <source>
        <dbReference type="Proteomes" id="UP000481153"/>
    </source>
</evidence>
<proteinExistence type="predicted"/>
<keyword evidence="1" id="KW-0732">Signal</keyword>
<keyword evidence="3" id="KW-1185">Reference proteome</keyword>
<evidence type="ECO:0000256" key="1">
    <source>
        <dbReference type="SAM" id="SignalP"/>
    </source>
</evidence>
<dbReference type="Proteomes" id="UP000481153">
    <property type="component" value="Unassembled WGS sequence"/>
</dbReference>
<sequence>MKNYQGSWTIITLCALTFTLTRTLHGVDKTTQVQTIPKPIVSGPNDVDHVEIRLRLEERWIAKTFLTQTHHLDFALAEHFLENCLRFYSGLDATLAFTACSNIIAFKPINWKEIAWVFSSDVCSEANFKVDSRTNKKLRIQSHNIFNWIKANSQEVRPAARILSTASSKLTWNSSISRRLSKKSSNFLSARSVHSMPSLTYFPGACWTDWEFHNNGQCFGEMNTRRVAPVDSNSARTQLK</sequence>
<feature type="chain" id="PRO_5026343010" evidence="1">
    <location>
        <begin position="27"/>
        <end position="240"/>
    </location>
</feature>